<dbReference type="Pfam" id="PF00501">
    <property type="entry name" value="AMP-binding"/>
    <property type="match status" value="1"/>
</dbReference>
<evidence type="ECO:0000313" key="13">
    <source>
        <dbReference type="EMBL" id="SFP63352.1"/>
    </source>
</evidence>
<dbReference type="GO" id="GO:0000166">
    <property type="term" value="F:nucleotide binding"/>
    <property type="evidence" value="ECO:0007669"/>
    <property type="project" value="UniProtKB-KW"/>
</dbReference>
<reference evidence="13 14" key="1">
    <citation type="submission" date="2016-10" db="EMBL/GenBank/DDBJ databases">
        <authorList>
            <person name="de Groot N.N."/>
        </authorList>
    </citation>
    <scope>NUCLEOTIDE SEQUENCE [LARGE SCALE GENOMIC DNA]</scope>
    <source>
        <strain evidence="13 14">DSM 20678</strain>
    </source>
</reference>
<keyword evidence="3 9" id="KW-0547">Nucleotide-binding</keyword>
<dbReference type="GO" id="GO:0010124">
    <property type="term" value="P:phenylacetate catabolic process"/>
    <property type="evidence" value="ECO:0007669"/>
    <property type="project" value="UniProtKB-UniRule"/>
</dbReference>
<evidence type="ECO:0000256" key="7">
    <source>
        <dbReference type="ARBA" id="ARBA00068695"/>
    </source>
</evidence>
<keyword evidence="14" id="KW-1185">Reference proteome</keyword>
<evidence type="ECO:0000256" key="3">
    <source>
        <dbReference type="ARBA" id="ARBA00022741"/>
    </source>
</evidence>
<organism evidence="13 14">
    <name type="scientific">Caldicoprobacter faecalis</name>
    <dbReference type="NCBI Taxonomy" id="937334"/>
    <lineage>
        <taxon>Bacteria</taxon>
        <taxon>Bacillati</taxon>
        <taxon>Bacillota</taxon>
        <taxon>Clostridia</taxon>
        <taxon>Caldicoprobacterales</taxon>
        <taxon>Caldicoprobacteraceae</taxon>
        <taxon>Caldicoprobacter</taxon>
    </lineage>
</organism>
<sequence>MYEIKEGVAEMYWDKAHECMEREQLRELQSRRLVETVRRVYHNVPYYRQRMQEMGLVPEDINGVEDLHKLPFTTKQDLRDNYPYGTFAVPLSEIVRIHASSGTTGKPTVVGYTRKDIITWSELMARTLVCGGTTKDSVIQIAYGYGLFTGGLGVHYGAERIGASVIPISGGNTKRQIMIMKDFGTTVLACTPSYALHIAETMEEMGIKREELKLQYGIFGAEPWSEGMRREIESKLQISAIDIYGLSEVIGPGVASECQYKCGLHIFEDHFIPEIVDPETGEVLPEGEEGELVITTITKEGLPLIRYRTRDISALNYEPCKCGRTHVRMKKVLGRTDDMIIVRGVNVFPSQIESILMEIGQTEPHYLLVVDRINNLDVLEIWVEVSNKLFSDEVRKLEELNRRITNEIQSALGLSVKVKLVEPKTIERSESKARRVIDRRKL</sequence>
<dbReference type="FunFam" id="3.40.50.12780:FF:000016">
    <property type="entry name" value="Phenylacetate-coenzyme A ligase"/>
    <property type="match status" value="1"/>
</dbReference>
<protein>
    <recommendedName>
        <fullName evidence="7 9">Phenylacetate-coenzyme A ligase</fullName>
        <ecNumber evidence="6 9">6.2.1.30</ecNumber>
    </recommendedName>
    <alternativeName>
        <fullName evidence="8 9">Phenylacetyl-CoA ligase</fullName>
    </alternativeName>
</protein>
<dbReference type="GO" id="GO:0047475">
    <property type="term" value="F:phenylacetate-CoA ligase activity"/>
    <property type="evidence" value="ECO:0007669"/>
    <property type="project" value="UniProtKB-EC"/>
</dbReference>
<dbReference type="EC" id="6.2.1.30" evidence="6 9"/>
<dbReference type="InterPro" id="IPR042099">
    <property type="entry name" value="ANL_N_sf"/>
</dbReference>
<comment type="function">
    <text evidence="9">Catalyzes the activation of phenylacetic acid (PA) to phenylacetyl-CoA (PA-CoA).</text>
</comment>
<dbReference type="PANTHER" id="PTHR43439:SF1">
    <property type="entry name" value="PHENYLACETATE-COENZYME A LIGASE"/>
    <property type="match status" value="1"/>
</dbReference>
<proteinExistence type="inferred from homology"/>
<dbReference type="InterPro" id="IPR000873">
    <property type="entry name" value="AMP-dep_synth/lig_dom"/>
</dbReference>
<evidence type="ECO:0000256" key="2">
    <source>
        <dbReference type="ARBA" id="ARBA00022598"/>
    </source>
</evidence>
<evidence type="ECO:0000313" key="14">
    <source>
        <dbReference type="Proteomes" id="UP000198577"/>
    </source>
</evidence>
<dbReference type="InterPro" id="IPR045851">
    <property type="entry name" value="AMP-bd_C_sf"/>
</dbReference>
<accession>A0A1I5RXV4</accession>
<dbReference type="CDD" id="cd05913">
    <property type="entry name" value="PaaK"/>
    <property type="match status" value="1"/>
</dbReference>
<dbReference type="AlphaFoldDB" id="A0A1I5RXV4"/>
<dbReference type="InterPro" id="IPR011880">
    <property type="entry name" value="PA_CoA_ligase"/>
</dbReference>
<feature type="domain" description="AMP-dependent synthetase/ligase" evidence="11">
    <location>
        <begin position="92"/>
        <end position="295"/>
    </location>
</feature>
<dbReference type="Pfam" id="PF14535">
    <property type="entry name" value="AMP-binding_C_2"/>
    <property type="match status" value="1"/>
</dbReference>
<dbReference type="Gene3D" id="3.30.300.30">
    <property type="match status" value="1"/>
</dbReference>
<evidence type="ECO:0000256" key="9">
    <source>
        <dbReference type="PIRNR" id="PIRNR006444"/>
    </source>
</evidence>
<keyword evidence="10" id="KW-0175">Coiled coil</keyword>
<keyword evidence="2 9" id="KW-0436">Ligase</keyword>
<evidence type="ECO:0000256" key="4">
    <source>
        <dbReference type="ARBA" id="ARBA00060591"/>
    </source>
</evidence>
<dbReference type="InterPro" id="IPR028154">
    <property type="entry name" value="AMP-dep_Lig_C"/>
</dbReference>
<dbReference type="EMBL" id="FOXR01000001">
    <property type="protein sequence ID" value="SFP63352.1"/>
    <property type="molecule type" value="Genomic_DNA"/>
</dbReference>
<feature type="coiled-coil region" evidence="10">
    <location>
        <begin position="387"/>
        <end position="414"/>
    </location>
</feature>
<feature type="domain" description="AMP-dependent ligase C-terminal" evidence="12">
    <location>
        <begin position="344"/>
        <end position="440"/>
    </location>
</feature>
<evidence type="ECO:0000256" key="1">
    <source>
        <dbReference type="ARBA" id="ARBA00011245"/>
    </source>
</evidence>
<comment type="catalytic activity">
    <reaction evidence="9">
        <text>2-phenylacetate + ATP + CoA = phenylacetyl-CoA + AMP + diphosphate</text>
        <dbReference type="Rhea" id="RHEA:20956"/>
        <dbReference type="ChEBI" id="CHEBI:18401"/>
        <dbReference type="ChEBI" id="CHEBI:30616"/>
        <dbReference type="ChEBI" id="CHEBI:33019"/>
        <dbReference type="ChEBI" id="CHEBI:57287"/>
        <dbReference type="ChEBI" id="CHEBI:57390"/>
        <dbReference type="ChEBI" id="CHEBI:456215"/>
        <dbReference type="EC" id="6.2.1.30"/>
    </reaction>
</comment>
<dbReference type="SUPFAM" id="SSF56801">
    <property type="entry name" value="Acetyl-CoA synthetase-like"/>
    <property type="match status" value="1"/>
</dbReference>
<dbReference type="InterPro" id="IPR051414">
    <property type="entry name" value="Adenylate-forming_Reductase"/>
</dbReference>
<evidence type="ECO:0000256" key="6">
    <source>
        <dbReference type="ARBA" id="ARBA00066629"/>
    </source>
</evidence>
<comment type="similarity">
    <text evidence="5 9">Belongs to the phenylacetyl-CoA ligase family.</text>
</comment>
<name>A0A1I5RXV4_9FIRM</name>
<evidence type="ECO:0000256" key="8">
    <source>
        <dbReference type="ARBA" id="ARBA00075111"/>
    </source>
</evidence>
<gene>
    <name evidence="13" type="ORF">SAMN05444406_101164</name>
</gene>
<evidence type="ECO:0000256" key="10">
    <source>
        <dbReference type="SAM" id="Coils"/>
    </source>
</evidence>
<evidence type="ECO:0000259" key="11">
    <source>
        <dbReference type="Pfam" id="PF00501"/>
    </source>
</evidence>
<dbReference type="UniPathway" id="UPA00930"/>
<comment type="pathway">
    <text evidence="4 9">Aromatic compound metabolism; phenylacetate degradation.</text>
</comment>
<dbReference type="PANTHER" id="PTHR43439">
    <property type="entry name" value="PHENYLACETATE-COENZYME A LIGASE"/>
    <property type="match status" value="1"/>
</dbReference>
<dbReference type="STRING" id="937334.SAMN05444406_101164"/>
<dbReference type="Gene3D" id="3.40.50.12780">
    <property type="entry name" value="N-terminal domain of ligase-like"/>
    <property type="match status" value="1"/>
</dbReference>
<comment type="subunit">
    <text evidence="1">Monomer.</text>
</comment>
<evidence type="ECO:0000256" key="5">
    <source>
        <dbReference type="ARBA" id="ARBA00061566"/>
    </source>
</evidence>
<dbReference type="PIRSF" id="PIRSF006444">
    <property type="entry name" value="PaaK"/>
    <property type="match status" value="1"/>
</dbReference>
<evidence type="ECO:0000259" key="12">
    <source>
        <dbReference type="Pfam" id="PF14535"/>
    </source>
</evidence>
<dbReference type="Proteomes" id="UP000198577">
    <property type="component" value="Unassembled WGS sequence"/>
</dbReference>